<dbReference type="InterPro" id="IPR004705">
    <property type="entry name" value="Cation/H_exchanger_CPA1_bac"/>
</dbReference>
<evidence type="ECO:0000256" key="2">
    <source>
        <dbReference type="ARBA" id="ARBA00022448"/>
    </source>
</evidence>
<dbReference type="Pfam" id="PF00999">
    <property type="entry name" value="Na_H_Exchanger"/>
    <property type="match status" value="1"/>
</dbReference>
<dbReference type="NCBIfam" id="TIGR00831">
    <property type="entry name" value="a_cpa1"/>
    <property type="match status" value="1"/>
</dbReference>
<feature type="transmembrane region" description="Helical" evidence="10">
    <location>
        <begin position="182"/>
        <end position="201"/>
    </location>
</feature>
<comment type="subcellular location">
    <subcellularLocation>
        <location evidence="1 10">Cell membrane</location>
        <topology evidence="1 10">Multi-pass membrane protein</topology>
    </subcellularLocation>
</comment>
<feature type="transmembrane region" description="Helical" evidence="10">
    <location>
        <begin position="83"/>
        <end position="104"/>
    </location>
</feature>
<evidence type="ECO:0000256" key="1">
    <source>
        <dbReference type="ARBA" id="ARBA00004651"/>
    </source>
</evidence>
<dbReference type="GO" id="GO:0005886">
    <property type="term" value="C:plasma membrane"/>
    <property type="evidence" value="ECO:0007669"/>
    <property type="project" value="UniProtKB-SubCell"/>
</dbReference>
<feature type="transmembrane region" description="Helical" evidence="10">
    <location>
        <begin position="210"/>
        <end position="227"/>
    </location>
</feature>
<organism evidence="12">
    <name type="scientific">uncultured Truepera sp</name>
    <dbReference type="NCBI Taxonomy" id="543023"/>
    <lineage>
        <taxon>Bacteria</taxon>
        <taxon>Thermotogati</taxon>
        <taxon>Deinococcota</taxon>
        <taxon>Deinococci</taxon>
        <taxon>Trueperales</taxon>
        <taxon>Trueperaceae</taxon>
        <taxon>Truepera</taxon>
        <taxon>environmental samples</taxon>
    </lineage>
</organism>
<evidence type="ECO:0000256" key="3">
    <source>
        <dbReference type="ARBA" id="ARBA00022475"/>
    </source>
</evidence>
<keyword evidence="7 10" id="KW-0406">Ion transport</keyword>
<protein>
    <submittedName>
        <fullName evidence="12">Na+/H+ antiporter</fullName>
    </submittedName>
</protein>
<dbReference type="InterPro" id="IPR006153">
    <property type="entry name" value="Cation/H_exchanger_TM"/>
</dbReference>
<evidence type="ECO:0000256" key="4">
    <source>
        <dbReference type="ARBA" id="ARBA00022692"/>
    </source>
</evidence>
<keyword evidence="6 10" id="KW-0915">Sodium</keyword>
<evidence type="ECO:0000256" key="8">
    <source>
        <dbReference type="ARBA" id="ARBA00023136"/>
    </source>
</evidence>
<dbReference type="PANTHER" id="PTHR10110:SF86">
    <property type="entry name" value="SODIUM_HYDROGEN EXCHANGER 7"/>
    <property type="match status" value="1"/>
</dbReference>
<dbReference type="GO" id="GO:0015385">
    <property type="term" value="F:sodium:proton antiporter activity"/>
    <property type="evidence" value="ECO:0007669"/>
    <property type="project" value="InterPro"/>
</dbReference>
<name>A0A6J4VJA1_9DEIN</name>
<reference evidence="12" key="1">
    <citation type="submission" date="2020-02" db="EMBL/GenBank/DDBJ databases">
        <authorList>
            <person name="Meier V. D."/>
        </authorList>
    </citation>
    <scope>NUCLEOTIDE SEQUENCE</scope>
    <source>
        <strain evidence="12">AVDCRST_MAG86</strain>
    </source>
</reference>
<dbReference type="Gene3D" id="6.10.140.1330">
    <property type="match status" value="1"/>
</dbReference>
<comment type="caution">
    <text evidence="10">Lacks conserved residue(s) required for the propagation of feature annotation.</text>
</comment>
<sequence length="548" mass="58531">MSEIAIVFALMAAVAALATIANRIGIPYPILLVLGGLGLAFIPGLPRVALDPDIIFLLFLPPLLFGAAYAASWRDFRANARTIGLLAVGLVLITTVAVAVVAHMVAGLSWAAAFVLGAVVSPTDAISATTIAQRLGVPRRIVTVLEGESLVNDATGIVAYRIAAAVAAGTVVFSPLDASVQLVLGAVGGTLVGVGVGWLTIQAFRALGDVQVQVVASLLVPFLAYILAEKGPHILWHDLFGFPGEPFFSGVLAAVAAGFYVGRNSHLVVSGSTRIVGSAVWDVLIFLLNGLAFILIGLQLPEIAAGLANYTLTELALSAALVSFAVVLVRVLWVFPAIYLPRFLSCRLCERDPSPSWRNVVVIAWAGMRGVISLAAALALPLTASDGGPFPGRDLILFLTFSVILITLVIQGLSLPPIIRMLGLEDDGLVDREEVRARIEAAEAALTRLGELEPEVWVRGDTAERVRGLYSYRRSRFLARTWGPDGTGEDEVGRAIEARSRDYQRLVRELVQAQRVALIRLRNDNHISDAALRSVERDLDLKEAQLER</sequence>
<keyword evidence="3 10" id="KW-1003">Cell membrane</keyword>
<evidence type="ECO:0000256" key="6">
    <source>
        <dbReference type="ARBA" id="ARBA00023053"/>
    </source>
</evidence>
<evidence type="ECO:0000256" key="10">
    <source>
        <dbReference type="RuleBase" id="RU366002"/>
    </source>
</evidence>
<dbReference type="GO" id="GO:0015386">
    <property type="term" value="F:potassium:proton antiporter activity"/>
    <property type="evidence" value="ECO:0007669"/>
    <property type="project" value="TreeGrafter"/>
</dbReference>
<evidence type="ECO:0000313" key="12">
    <source>
        <dbReference type="EMBL" id="CAA9579997.1"/>
    </source>
</evidence>
<feature type="transmembrane region" description="Helical" evidence="10">
    <location>
        <begin position="247"/>
        <end position="263"/>
    </location>
</feature>
<dbReference type="InterPro" id="IPR018422">
    <property type="entry name" value="Cation/H_exchanger_CPA1"/>
</dbReference>
<feature type="transmembrane region" description="Helical" evidence="10">
    <location>
        <begin position="360"/>
        <end position="383"/>
    </location>
</feature>
<feature type="transmembrane region" description="Helical" evidence="10">
    <location>
        <begin position="316"/>
        <end position="340"/>
    </location>
</feature>
<accession>A0A6J4VJA1</accession>
<keyword evidence="2 10" id="KW-0813">Transport</keyword>
<evidence type="ECO:0000256" key="9">
    <source>
        <dbReference type="ARBA" id="ARBA00023201"/>
    </source>
</evidence>
<dbReference type="GO" id="GO:0051453">
    <property type="term" value="P:regulation of intracellular pH"/>
    <property type="evidence" value="ECO:0007669"/>
    <property type="project" value="TreeGrafter"/>
</dbReference>
<evidence type="ECO:0000259" key="11">
    <source>
        <dbReference type="Pfam" id="PF00999"/>
    </source>
</evidence>
<dbReference type="GO" id="GO:0098719">
    <property type="term" value="P:sodium ion import across plasma membrane"/>
    <property type="evidence" value="ECO:0007669"/>
    <property type="project" value="TreeGrafter"/>
</dbReference>
<feature type="transmembrane region" description="Helical" evidence="10">
    <location>
        <begin position="54"/>
        <end position="71"/>
    </location>
</feature>
<gene>
    <name evidence="12" type="ORF">AVDCRST_MAG86-2665</name>
</gene>
<keyword evidence="9 10" id="KW-0739">Sodium transport</keyword>
<keyword evidence="8 10" id="KW-0472">Membrane</keyword>
<feature type="domain" description="Cation/H+ exchanger transmembrane" evidence="11">
    <location>
        <begin position="14"/>
        <end position="419"/>
    </location>
</feature>
<evidence type="ECO:0000256" key="5">
    <source>
        <dbReference type="ARBA" id="ARBA00022989"/>
    </source>
</evidence>
<comment type="function">
    <text evidence="10">Na(+)/H(+) antiporter that extrudes sodium in exchange for external protons.</text>
</comment>
<evidence type="ECO:0000256" key="7">
    <source>
        <dbReference type="ARBA" id="ARBA00023065"/>
    </source>
</evidence>
<dbReference type="PANTHER" id="PTHR10110">
    <property type="entry name" value="SODIUM/HYDROGEN EXCHANGER"/>
    <property type="match status" value="1"/>
</dbReference>
<feature type="transmembrane region" description="Helical" evidence="10">
    <location>
        <begin position="275"/>
        <end position="296"/>
    </location>
</feature>
<keyword evidence="10" id="KW-0050">Antiport</keyword>
<keyword evidence="4 10" id="KW-0812">Transmembrane</keyword>
<keyword evidence="5 10" id="KW-1133">Transmembrane helix</keyword>
<feature type="transmembrane region" description="Helical" evidence="10">
    <location>
        <begin position="395"/>
        <end position="415"/>
    </location>
</feature>
<comment type="similarity">
    <text evidence="10">Belongs to the monovalent cation:proton antiporter 1 (CPA1) transporter (TC 2.A.36) family.</text>
</comment>
<dbReference type="AlphaFoldDB" id="A0A6J4VJA1"/>
<proteinExistence type="inferred from homology"/>
<dbReference type="EMBL" id="CADCWP010000238">
    <property type="protein sequence ID" value="CAA9579997.1"/>
    <property type="molecule type" value="Genomic_DNA"/>
</dbReference>